<dbReference type="Pfam" id="PF01435">
    <property type="entry name" value="Peptidase_M48"/>
    <property type="match status" value="1"/>
</dbReference>
<organism evidence="9 10">
    <name type="scientific">Ruegeria marisrubri</name>
    <dbReference type="NCBI Taxonomy" id="1685379"/>
    <lineage>
        <taxon>Bacteria</taxon>
        <taxon>Pseudomonadati</taxon>
        <taxon>Pseudomonadota</taxon>
        <taxon>Alphaproteobacteria</taxon>
        <taxon>Rhodobacterales</taxon>
        <taxon>Roseobacteraceae</taxon>
        <taxon>Ruegeria</taxon>
    </lineage>
</organism>
<evidence type="ECO:0000256" key="4">
    <source>
        <dbReference type="ARBA" id="ARBA00022833"/>
    </source>
</evidence>
<dbReference type="STRING" id="1685379.AVO45_14760"/>
<proteinExistence type="inferred from homology"/>
<dbReference type="AlphaFoldDB" id="A0A0X3TC29"/>
<dbReference type="GO" id="GO:0016020">
    <property type="term" value="C:membrane"/>
    <property type="evidence" value="ECO:0007669"/>
    <property type="project" value="TreeGrafter"/>
</dbReference>
<dbReference type="PANTHER" id="PTHR22726:SF1">
    <property type="entry name" value="METALLOENDOPEPTIDASE OMA1, MITOCHONDRIAL"/>
    <property type="match status" value="1"/>
</dbReference>
<keyword evidence="4 6" id="KW-0862">Zinc</keyword>
<comment type="similarity">
    <text evidence="6">Belongs to the peptidase M48 family.</text>
</comment>
<comment type="caution">
    <text evidence="9">The sequence shown here is derived from an EMBL/GenBank/DDBJ whole genome shotgun (WGS) entry which is preliminary data.</text>
</comment>
<dbReference type="EMBL" id="LQBQ01000038">
    <property type="protein sequence ID" value="KUJ73344.1"/>
    <property type="molecule type" value="Genomic_DNA"/>
</dbReference>
<feature type="domain" description="Peptidase M48" evidence="8">
    <location>
        <begin position="80"/>
        <end position="227"/>
    </location>
</feature>
<dbReference type="GO" id="GO:0046872">
    <property type="term" value="F:metal ion binding"/>
    <property type="evidence" value="ECO:0007669"/>
    <property type="project" value="UniProtKB-KW"/>
</dbReference>
<evidence type="ECO:0000256" key="7">
    <source>
        <dbReference type="SAM" id="SignalP"/>
    </source>
</evidence>
<dbReference type="GO" id="GO:0051603">
    <property type="term" value="P:proteolysis involved in protein catabolic process"/>
    <property type="evidence" value="ECO:0007669"/>
    <property type="project" value="TreeGrafter"/>
</dbReference>
<keyword evidence="2" id="KW-0479">Metal-binding</keyword>
<dbReference type="InterPro" id="IPR051156">
    <property type="entry name" value="Mito/Outer_Membr_Metalloprot"/>
</dbReference>
<evidence type="ECO:0000256" key="5">
    <source>
        <dbReference type="ARBA" id="ARBA00023049"/>
    </source>
</evidence>
<dbReference type="PROSITE" id="PS51257">
    <property type="entry name" value="PROKAR_LIPOPROTEIN"/>
    <property type="match status" value="1"/>
</dbReference>
<evidence type="ECO:0000256" key="6">
    <source>
        <dbReference type="RuleBase" id="RU003983"/>
    </source>
</evidence>
<sequence>MRLIALLVVLVLSACDVAPPAPVVAPAQTVTPVAVNARPAPKNFGTVSRAVGAQARSECRRRTSGGNCDFRIVIDPDKRAPANAYQTLDKQGRPVIVFTQSMIASTRNGDELAFVMGHEAAHHIRGHIARQSQNAAAGAIIFGQLAGLTGGNAAAIDAAQQLGAVVGARSYSKEFELEADQLGTIITYKAGYNPLIGVRFFDRVPDPGDRFLGSHPPNAQRVQVVNQTARQLGLVQ</sequence>
<evidence type="ECO:0000256" key="2">
    <source>
        <dbReference type="ARBA" id="ARBA00022723"/>
    </source>
</evidence>
<dbReference type="GO" id="GO:0004222">
    <property type="term" value="F:metalloendopeptidase activity"/>
    <property type="evidence" value="ECO:0007669"/>
    <property type="project" value="InterPro"/>
</dbReference>
<dbReference type="Gene3D" id="3.30.2010.10">
    <property type="entry name" value="Metalloproteases ('zincins'), catalytic domain"/>
    <property type="match status" value="1"/>
</dbReference>
<gene>
    <name evidence="9" type="ORF">AVO45_14760</name>
</gene>
<evidence type="ECO:0000259" key="8">
    <source>
        <dbReference type="Pfam" id="PF01435"/>
    </source>
</evidence>
<feature type="signal peptide" evidence="7">
    <location>
        <begin position="1"/>
        <end position="20"/>
    </location>
</feature>
<protein>
    <submittedName>
        <fullName evidence="9">Peptidase M48</fullName>
    </submittedName>
</protein>
<dbReference type="Proteomes" id="UP000053791">
    <property type="component" value="Unassembled WGS sequence"/>
</dbReference>
<comment type="cofactor">
    <cofactor evidence="6">
        <name>Zn(2+)</name>
        <dbReference type="ChEBI" id="CHEBI:29105"/>
    </cofactor>
    <text evidence="6">Binds 1 zinc ion per subunit.</text>
</comment>
<keyword evidence="1 6" id="KW-0645">Protease</keyword>
<keyword evidence="10" id="KW-1185">Reference proteome</keyword>
<reference evidence="9 10" key="1">
    <citation type="submission" date="2015-12" db="EMBL/GenBank/DDBJ databases">
        <authorList>
            <person name="Shamseldin A."/>
            <person name="Moawad H."/>
            <person name="Abd El-Rahim W.M."/>
            <person name="Sadowsky M.J."/>
        </authorList>
    </citation>
    <scope>NUCLEOTIDE SEQUENCE [LARGE SCALE GENOMIC DNA]</scope>
    <source>
        <strain evidence="9 10">ZGT118</strain>
    </source>
</reference>
<dbReference type="RefSeq" id="WP_068349741.1">
    <property type="nucleotide sequence ID" value="NZ_LQBQ01000038.1"/>
</dbReference>
<keyword evidence="7" id="KW-0732">Signal</keyword>
<name>A0A0X3TC29_9RHOB</name>
<accession>A0A0X3TC29</accession>
<evidence type="ECO:0000256" key="3">
    <source>
        <dbReference type="ARBA" id="ARBA00022801"/>
    </source>
</evidence>
<evidence type="ECO:0000256" key="1">
    <source>
        <dbReference type="ARBA" id="ARBA00022670"/>
    </source>
</evidence>
<keyword evidence="5 6" id="KW-0482">Metalloprotease</keyword>
<dbReference type="InterPro" id="IPR001915">
    <property type="entry name" value="Peptidase_M48"/>
</dbReference>
<dbReference type="OrthoDB" id="7338723at2"/>
<dbReference type="PANTHER" id="PTHR22726">
    <property type="entry name" value="METALLOENDOPEPTIDASE OMA1"/>
    <property type="match status" value="1"/>
</dbReference>
<evidence type="ECO:0000313" key="9">
    <source>
        <dbReference type="EMBL" id="KUJ73344.1"/>
    </source>
</evidence>
<evidence type="ECO:0000313" key="10">
    <source>
        <dbReference type="Proteomes" id="UP000053791"/>
    </source>
</evidence>
<feature type="chain" id="PRO_5007053951" evidence="7">
    <location>
        <begin position="21"/>
        <end position="236"/>
    </location>
</feature>
<keyword evidence="3 6" id="KW-0378">Hydrolase</keyword>